<dbReference type="SUPFAM" id="SSF116922">
    <property type="entry name" value="YugE-like"/>
    <property type="match status" value="1"/>
</dbReference>
<name>A0A926KMG8_9BACL</name>
<comment type="caution">
    <text evidence="1">The sequence shown here is derived from an EMBL/GenBank/DDBJ whole genome shotgun (WGS) entry which is preliminary data.</text>
</comment>
<proteinExistence type="predicted"/>
<reference evidence="1" key="1">
    <citation type="submission" date="2020-09" db="EMBL/GenBank/DDBJ databases">
        <title>Draft Genome Sequence of Paenibacillus sp. WST5.</title>
        <authorList>
            <person name="Bao Z."/>
        </authorList>
    </citation>
    <scope>NUCLEOTIDE SEQUENCE</scope>
    <source>
        <strain evidence="1">WST5</strain>
    </source>
</reference>
<dbReference type="InterPro" id="IPR023162">
    <property type="entry name" value="Apc36109-like_dom_sf"/>
</dbReference>
<dbReference type="RefSeq" id="WP_188172764.1">
    <property type="nucleotide sequence ID" value="NZ_JACVVD010000001.1"/>
</dbReference>
<protein>
    <submittedName>
        <fullName evidence="1">Uncharacterized protein</fullName>
    </submittedName>
</protein>
<gene>
    <name evidence="1" type="ORF">ICC18_02380</name>
</gene>
<sequence>MKFRAVSDETKINYLLWSVRKEIFRENKYLNTLEYDPAPFLDIVKRHIDNWDPIQLLEMDCPADEYDGETRTVTVYITKHLKDIDAISLSKTINRVFGDSFNLEFNKENESIEIATNIINSLRSSNLTPHFPTSIRIL</sequence>
<evidence type="ECO:0000313" key="1">
    <source>
        <dbReference type="EMBL" id="MBD0378968.1"/>
    </source>
</evidence>
<organism evidence="1 2">
    <name type="scientific">Paenibacillus sedimenti</name>
    <dbReference type="NCBI Taxonomy" id="2770274"/>
    <lineage>
        <taxon>Bacteria</taxon>
        <taxon>Bacillati</taxon>
        <taxon>Bacillota</taxon>
        <taxon>Bacilli</taxon>
        <taxon>Bacillales</taxon>
        <taxon>Paenibacillaceae</taxon>
        <taxon>Paenibacillus</taxon>
    </lineage>
</organism>
<dbReference type="EMBL" id="JACVVD010000001">
    <property type="protein sequence ID" value="MBD0378968.1"/>
    <property type="molecule type" value="Genomic_DNA"/>
</dbReference>
<accession>A0A926KMG8</accession>
<dbReference type="AlphaFoldDB" id="A0A926KMG8"/>
<dbReference type="Proteomes" id="UP000650466">
    <property type="component" value="Unassembled WGS sequence"/>
</dbReference>
<evidence type="ECO:0000313" key="2">
    <source>
        <dbReference type="Proteomes" id="UP000650466"/>
    </source>
</evidence>
<dbReference type="Gene3D" id="1.10.340.20">
    <property type="entry name" value="Apc36109-like domain"/>
    <property type="match status" value="1"/>
</dbReference>
<keyword evidence="2" id="KW-1185">Reference proteome</keyword>